<feature type="region of interest" description="Disordered" evidence="1">
    <location>
        <begin position="395"/>
        <end position="415"/>
    </location>
</feature>
<proteinExistence type="predicted"/>
<dbReference type="Proteomes" id="UP000251889">
    <property type="component" value="Unassembled WGS sequence"/>
</dbReference>
<dbReference type="EMBL" id="QMFY01000002">
    <property type="protein sequence ID" value="RAW01964.1"/>
    <property type="molecule type" value="Genomic_DNA"/>
</dbReference>
<evidence type="ECO:0000256" key="1">
    <source>
        <dbReference type="SAM" id="MobiDB-lite"/>
    </source>
</evidence>
<dbReference type="InterPro" id="IPR005094">
    <property type="entry name" value="Endonuclease_MobA/VirD2"/>
</dbReference>
<dbReference type="Pfam" id="PF03432">
    <property type="entry name" value="Relaxase"/>
    <property type="match status" value="1"/>
</dbReference>
<name>A0A364Y750_9BACT</name>
<sequence length="415" mass="47059">MVAKVISGKTIRGVLSYNENKVKEGTAACIRAEGFPVKADELGFNDKLQTFLDYQLLNSKVKTNAIHISLNFDKSDRLDKDMLEKIAETYLDKIGFGSQPYLVYQHFDAAHPHIHLVTTNVKVDGSRIDLHNIGRDRSETARREIEIDFKLVKAQGRKQDNEILKPADLTRAAYGKSETKRTISNIVNAVVRSYKFTSIHELNAVLKQYNIIADQGKEGTLIREKNGLRYSLLDKKGQAIGVPIKASSIYGSPTLKFLSGQFELNEMRRESHGQRLRTVIDAFEAKPGREFSDFVKHMVANDVYPVVRQNEDGRIYGLTFIDNTTKCVFNGSALGKSYSANGIQERFKIEPDKKDPTMPRLPVKEYNEKQTYSISDADPRLENLDLVRQLTEANVDHSNTPYDLKKKKKRKGRSI</sequence>
<organism evidence="3 4">
    <name type="scientific">Pseudochryseolinea flava</name>
    <dbReference type="NCBI Taxonomy" id="2059302"/>
    <lineage>
        <taxon>Bacteria</taxon>
        <taxon>Pseudomonadati</taxon>
        <taxon>Bacteroidota</taxon>
        <taxon>Cytophagia</taxon>
        <taxon>Cytophagales</taxon>
        <taxon>Fulvivirgaceae</taxon>
        <taxon>Pseudochryseolinea</taxon>
    </lineage>
</organism>
<evidence type="ECO:0000259" key="2">
    <source>
        <dbReference type="Pfam" id="PF03432"/>
    </source>
</evidence>
<accession>A0A364Y750</accession>
<dbReference type="OrthoDB" id="915634at2"/>
<feature type="compositionally biased region" description="Basic residues" evidence="1">
    <location>
        <begin position="405"/>
        <end position="415"/>
    </location>
</feature>
<evidence type="ECO:0000313" key="4">
    <source>
        <dbReference type="Proteomes" id="UP000251889"/>
    </source>
</evidence>
<dbReference type="RefSeq" id="WP_112745789.1">
    <property type="nucleotide sequence ID" value="NZ_QMFY01000002.1"/>
</dbReference>
<feature type="domain" description="MobA/VirD2-like nuclease" evidence="2">
    <location>
        <begin position="17"/>
        <end position="151"/>
    </location>
</feature>
<gene>
    <name evidence="3" type="ORF">DQQ10_05240</name>
</gene>
<keyword evidence="4" id="KW-1185">Reference proteome</keyword>
<evidence type="ECO:0000313" key="3">
    <source>
        <dbReference type="EMBL" id="RAW01964.1"/>
    </source>
</evidence>
<reference evidence="3 4" key="1">
    <citation type="submission" date="2018-06" db="EMBL/GenBank/DDBJ databases">
        <title>Chryseolinea flavus sp. nov., a member of the phylum Bacteroidetes isolated from soil.</title>
        <authorList>
            <person name="Li Y."/>
            <person name="Wang J."/>
        </authorList>
    </citation>
    <scope>NUCLEOTIDE SEQUENCE [LARGE SCALE GENOMIC DNA]</scope>
    <source>
        <strain evidence="3 4">SDU1-6</strain>
    </source>
</reference>
<dbReference type="AlphaFoldDB" id="A0A364Y750"/>
<comment type="caution">
    <text evidence="3">The sequence shown here is derived from an EMBL/GenBank/DDBJ whole genome shotgun (WGS) entry which is preliminary data.</text>
</comment>
<protein>
    <submittedName>
        <fullName evidence="3">Relaxase</fullName>
    </submittedName>
</protein>